<feature type="region of interest" description="Disordered" evidence="1">
    <location>
        <begin position="1"/>
        <end position="38"/>
    </location>
</feature>
<name>A0ABS1N7F8_9ACTN</name>
<evidence type="ECO:0000313" key="3">
    <source>
        <dbReference type="Proteomes" id="UP000634229"/>
    </source>
</evidence>
<feature type="region of interest" description="Disordered" evidence="1">
    <location>
        <begin position="58"/>
        <end position="202"/>
    </location>
</feature>
<gene>
    <name evidence="2" type="ORF">JK363_04825</name>
</gene>
<evidence type="ECO:0000313" key="2">
    <source>
        <dbReference type="EMBL" id="MBL1096006.1"/>
    </source>
</evidence>
<evidence type="ECO:0000256" key="1">
    <source>
        <dbReference type="SAM" id="MobiDB-lite"/>
    </source>
</evidence>
<protein>
    <submittedName>
        <fullName evidence="2">Uncharacterized protein</fullName>
    </submittedName>
</protein>
<sequence>MPGSPAPRTDDPSARSPRTHRPARARHGASHAGRAPRLTARCAAVVSLVVAAMTLGGCMSISDDPERPDKHRSSQEKGGTDESGGSVVRSDGKGHLYPDRERDGKGKKKGEKKGKKRKGDASGTPSAGASDPEESATPASRKKHRSSQDRPDPSPPPQPGGDVPSGPAPEPHPTTAPPTASDPKPTQPEPTSPPASTDAPTS</sequence>
<dbReference type="Proteomes" id="UP000634229">
    <property type="component" value="Unassembled WGS sequence"/>
</dbReference>
<comment type="caution">
    <text evidence="2">The sequence shown here is derived from an EMBL/GenBank/DDBJ whole genome shotgun (WGS) entry which is preliminary data.</text>
</comment>
<feature type="compositionally biased region" description="Basic and acidic residues" evidence="1">
    <location>
        <begin position="90"/>
        <end position="104"/>
    </location>
</feature>
<accession>A0ABS1N7F8</accession>
<feature type="compositionally biased region" description="Pro residues" evidence="1">
    <location>
        <begin position="166"/>
        <end position="176"/>
    </location>
</feature>
<feature type="compositionally biased region" description="Basic and acidic residues" evidence="1">
    <location>
        <begin position="64"/>
        <end position="80"/>
    </location>
</feature>
<keyword evidence="3" id="KW-1185">Reference proteome</keyword>
<feature type="compositionally biased region" description="Basic residues" evidence="1">
    <location>
        <begin position="17"/>
        <end position="29"/>
    </location>
</feature>
<reference evidence="2 3" key="1">
    <citation type="submission" date="2021-01" db="EMBL/GenBank/DDBJ databases">
        <title>WGS of actinomycetes isolated from Thailand.</title>
        <authorList>
            <person name="Thawai C."/>
        </authorList>
    </citation>
    <scope>NUCLEOTIDE SEQUENCE [LARGE SCALE GENOMIC DNA]</scope>
    <source>
        <strain evidence="2 3">CA1R205</strain>
    </source>
</reference>
<organism evidence="2 3">
    <name type="scientific">Streptomyces coffeae</name>
    <dbReference type="NCBI Taxonomy" id="621382"/>
    <lineage>
        <taxon>Bacteria</taxon>
        <taxon>Bacillati</taxon>
        <taxon>Actinomycetota</taxon>
        <taxon>Actinomycetes</taxon>
        <taxon>Kitasatosporales</taxon>
        <taxon>Streptomycetaceae</taxon>
        <taxon>Streptomyces</taxon>
    </lineage>
</organism>
<dbReference type="EMBL" id="JAERRF010000003">
    <property type="protein sequence ID" value="MBL1096006.1"/>
    <property type="molecule type" value="Genomic_DNA"/>
</dbReference>
<proteinExistence type="predicted"/>
<feature type="compositionally biased region" description="Basic residues" evidence="1">
    <location>
        <begin position="105"/>
        <end position="118"/>
    </location>
</feature>